<dbReference type="OrthoDB" id="5509374at2"/>
<reference evidence="1 2" key="1">
    <citation type="submission" date="2017-06" db="EMBL/GenBank/DDBJ databases">
        <authorList>
            <person name="Kim H.J."/>
            <person name="Triplett B.A."/>
        </authorList>
    </citation>
    <scope>NUCLEOTIDE SEQUENCE [LARGE SCALE GENOMIC DNA]</scope>
    <source>
        <strain evidence="1 2">DSM 14713</strain>
    </source>
</reference>
<protein>
    <submittedName>
        <fullName evidence="1">Uncharacterized protein</fullName>
    </submittedName>
</protein>
<sequence length="130" mass="14676">MSIETETGVTLPFERFWDWVLDHTNCILSVGTEESWLYDAEALHWVLFSEDNGTPVVQLILGKRLVGEMVLDTTDLMHVQVLPDPENVDRGAFLFKVLGGTKSAPRVRYTFQLAHGLENMPTQHVAGLKH</sequence>
<proteinExistence type="predicted"/>
<gene>
    <name evidence="1" type="ORF">MEBOL_003830</name>
</gene>
<keyword evidence="2" id="KW-1185">Reference proteome</keyword>
<dbReference type="KEGG" id="mbd:MEBOL_003830"/>
<accession>A0A250IEW6</accession>
<organism evidence="1 2">
    <name type="scientific">Melittangium boletus DSM 14713</name>
    <dbReference type="NCBI Taxonomy" id="1294270"/>
    <lineage>
        <taxon>Bacteria</taxon>
        <taxon>Pseudomonadati</taxon>
        <taxon>Myxococcota</taxon>
        <taxon>Myxococcia</taxon>
        <taxon>Myxococcales</taxon>
        <taxon>Cystobacterineae</taxon>
        <taxon>Archangiaceae</taxon>
        <taxon>Melittangium</taxon>
    </lineage>
</organism>
<dbReference type="RefSeq" id="WP_095978827.1">
    <property type="nucleotide sequence ID" value="NZ_CP022163.1"/>
</dbReference>
<dbReference type="Proteomes" id="UP000217289">
    <property type="component" value="Chromosome"/>
</dbReference>
<evidence type="ECO:0000313" key="1">
    <source>
        <dbReference type="EMBL" id="ATB30369.1"/>
    </source>
</evidence>
<evidence type="ECO:0000313" key="2">
    <source>
        <dbReference type="Proteomes" id="UP000217289"/>
    </source>
</evidence>
<dbReference type="EMBL" id="CP022163">
    <property type="protein sequence ID" value="ATB30369.1"/>
    <property type="molecule type" value="Genomic_DNA"/>
</dbReference>
<name>A0A250IEW6_9BACT</name>
<dbReference type="AlphaFoldDB" id="A0A250IEW6"/>